<name>A0A2A6BEC2_PRIPA</name>
<feature type="region of interest" description="Disordered" evidence="1">
    <location>
        <begin position="240"/>
        <end position="280"/>
    </location>
</feature>
<feature type="compositionally biased region" description="Basic and acidic residues" evidence="1">
    <location>
        <begin position="73"/>
        <end position="82"/>
    </location>
</feature>
<feature type="compositionally biased region" description="Low complexity" evidence="1">
    <location>
        <begin position="57"/>
        <end position="68"/>
    </location>
</feature>
<feature type="compositionally biased region" description="Polar residues" evidence="1">
    <location>
        <begin position="32"/>
        <end position="49"/>
    </location>
</feature>
<keyword evidence="4" id="KW-1185">Reference proteome</keyword>
<feature type="compositionally biased region" description="Basic and acidic residues" evidence="1">
    <location>
        <begin position="327"/>
        <end position="346"/>
    </location>
</feature>
<dbReference type="PROSITE" id="PS51257">
    <property type="entry name" value="PROKAR_LIPOPROTEIN"/>
    <property type="match status" value="1"/>
</dbReference>
<proteinExistence type="predicted"/>
<dbReference type="AlphaFoldDB" id="A0A2A6BEC2"/>
<reference evidence="3" key="2">
    <citation type="submission" date="2022-06" db="UniProtKB">
        <authorList>
            <consortium name="EnsemblMetazoa"/>
        </authorList>
    </citation>
    <scope>IDENTIFICATION</scope>
    <source>
        <strain evidence="3">PS312</strain>
    </source>
</reference>
<feature type="chain" id="PRO_5043825798" evidence="2">
    <location>
        <begin position="18"/>
        <end position="508"/>
    </location>
</feature>
<protein>
    <submittedName>
        <fullName evidence="3">Uncharacterized protein</fullName>
    </submittedName>
</protein>
<sequence>MIYRFLLISALIGLTLACAPNAPIHPNLDPSKGNQENTDTKETAVQSDSPMEGSGQTVEEATEAATESPVEETTEKEPELLKEGPAPHQVITQLSQEFRESMKDWTAIVDKLGVAAKNLMRANGEEMAVSNGEDEEFFRNQAASHFRQRVDYSSHSITRYSISAPSINNSDDLHNNSSPLSLFLTLSSSLSIESLPFSHSIMGMHPSMMALTVAGIIYILWKAQGAEACMPGNLNQGIHGLPTFKDTQETKTPPKPSASAGTADEADTSDKALSRSRTMARGSKTITEIINDVREKTEEELELELKAKLEELERKRKEREKEEEDAEKVADGTKNDGGEIKPENEGSGHGADAGGDKSDGHVSEVTLEENKQPTLKVGGSSIQTTIRRYNRRTERREISSCILLLIYLVNTTDSCLPSGSSYSNRSKSVHGLCGPLLDAIHECSYLNEEQCKLAIKTKTRISCGDSQGMFLKGDRDFFPITRLICDVRTQLWMIDGENISVNEKVGYD</sequence>
<evidence type="ECO:0000313" key="4">
    <source>
        <dbReference type="Proteomes" id="UP000005239"/>
    </source>
</evidence>
<evidence type="ECO:0000256" key="1">
    <source>
        <dbReference type="SAM" id="MobiDB-lite"/>
    </source>
</evidence>
<dbReference type="EnsemblMetazoa" id="PPA39246.1">
    <property type="protein sequence ID" value="PPA39246.1"/>
    <property type="gene ID" value="WBGene00277615"/>
</dbReference>
<keyword evidence="2" id="KW-0732">Signal</keyword>
<reference evidence="4" key="1">
    <citation type="journal article" date="2008" name="Nat. Genet.">
        <title>The Pristionchus pacificus genome provides a unique perspective on nematode lifestyle and parasitism.</title>
        <authorList>
            <person name="Dieterich C."/>
            <person name="Clifton S.W."/>
            <person name="Schuster L.N."/>
            <person name="Chinwalla A."/>
            <person name="Delehaunty K."/>
            <person name="Dinkelacker I."/>
            <person name="Fulton L."/>
            <person name="Fulton R."/>
            <person name="Godfrey J."/>
            <person name="Minx P."/>
            <person name="Mitreva M."/>
            <person name="Roeseler W."/>
            <person name="Tian H."/>
            <person name="Witte H."/>
            <person name="Yang S.P."/>
            <person name="Wilson R.K."/>
            <person name="Sommer R.J."/>
        </authorList>
    </citation>
    <scope>NUCLEOTIDE SEQUENCE [LARGE SCALE GENOMIC DNA]</scope>
    <source>
        <strain evidence="4">PS312</strain>
    </source>
</reference>
<accession>A0A2A6BEC2</accession>
<dbReference type="Proteomes" id="UP000005239">
    <property type="component" value="Unassembled WGS sequence"/>
</dbReference>
<evidence type="ECO:0000256" key="2">
    <source>
        <dbReference type="SAM" id="SignalP"/>
    </source>
</evidence>
<feature type="region of interest" description="Disordered" evidence="1">
    <location>
        <begin position="315"/>
        <end position="379"/>
    </location>
</feature>
<evidence type="ECO:0000313" key="3">
    <source>
        <dbReference type="EnsemblMetazoa" id="PPA39246.1"/>
    </source>
</evidence>
<organism evidence="3 4">
    <name type="scientific">Pristionchus pacificus</name>
    <name type="common">Parasitic nematode worm</name>
    <dbReference type="NCBI Taxonomy" id="54126"/>
    <lineage>
        <taxon>Eukaryota</taxon>
        <taxon>Metazoa</taxon>
        <taxon>Ecdysozoa</taxon>
        <taxon>Nematoda</taxon>
        <taxon>Chromadorea</taxon>
        <taxon>Rhabditida</taxon>
        <taxon>Rhabditina</taxon>
        <taxon>Diplogasteromorpha</taxon>
        <taxon>Diplogasteroidea</taxon>
        <taxon>Neodiplogasteridae</taxon>
        <taxon>Pristionchus</taxon>
    </lineage>
</organism>
<feature type="region of interest" description="Disordered" evidence="1">
    <location>
        <begin position="27"/>
        <end position="87"/>
    </location>
</feature>
<accession>A0A8R1YVX3</accession>
<gene>
    <name evidence="3" type="primary">WBGene00277615</name>
</gene>
<feature type="signal peptide" evidence="2">
    <location>
        <begin position="1"/>
        <end position="17"/>
    </location>
</feature>